<dbReference type="PANTHER" id="PTHR34960">
    <property type="entry name" value="EMB|CAB68146.1-RELATED"/>
    <property type="match status" value="1"/>
</dbReference>
<dbReference type="OrthoDB" id="1921707at2759"/>
<evidence type="ECO:0000313" key="4">
    <source>
        <dbReference type="Proteomes" id="UP001152561"/>
    </source>
</evidence>
<proteinExistence type="predicted"/>
<name>A0A9Q1MWU4_9SOLA</name>
<protein>
    <recommendedName>
        <fullName evidence="2">DUF7780 domain-containing protein</fullName>
    </recommendedName>
</protein>
<evidence type="ECO:0000256" key="1">
    <source>
        <dbReference type="SAM" id="Phobius"/>
    </source>
</evidence>
<dbReference type="EMBL" id="JAJAGQ010000002">
    <property type="protein sequence ID" value="KAJ8570397.1"/>
    <property type="molecule type" value="Genomic_DNA"/>
</dbReference>
<keyword evidence="1" id="KW-0472">Membrane</keyword>
<sequence>MGFTAKAKEKSSNNESWGMGFFFILFHSTIITTNNKQKPNLSSLKAINTLLRPSNSTHLFSKAQFIISICLLLIFITLLLFTISTFEPSNSVPHKSKLSFQQHALQKMGFLYRKSTKSMNDLIIAHVIESVTIQELKLFTRLILRSKITSKSDLLFIFPSKSIPFHNTITQENNSFLKILKRVNFLNSTSNFDPTHFLISTKNPNESPEPIWGRKKLSNSTESTRLSYGSVVGFYADELDPENSLTGFFLDHVPMSLRRWACYPMLLGRVKRNYKHVVLVDVKEMLLLGDPLSLVKNLSQDSVIISNVTQSNHRRKNLQEIHKKQAYPAIIMGGARGIRRLSNAMLIKIVRELMQHKKKNSVTESVVLSQLVGNKFILKNVELISSESIVQLSSLTELDKESGSSIISSFSMIRRGNSNVDINSVFKRYLCSFPLDSTAYSDC</sequence>
<dbReference type="Proteomes" id="UP001152561">
    <property type="component" value="Unassembled WGS sequence"/>
</dbReference>
<accession>A0A9Q1MWU4</accession>
<gene>
    <name evidence="3" type="ORF">K7X08_037369</name>
</gene>
<comment type="caution">
    <text evidence="3">The sequence shown here is derived from an EMBL/GenBank/DDBJ whole genome shotgun (WGS) entry which is preliminary data.</text>
</comment>
<evidence type="ECO:0000259" key="2">
    <source>
        <dbReference type="Pfam" id="PF25002"/>
    </source>
</evidence>
<feature type="transmembrane region" description="Helical" evidence="1">
    <location>
        <begin position="65"/>
        <end position="86"/>
    </location>
</feature>
<keyword evidence="1" id="KW-1133">Transmembrane helix</keyword>
<organism evidence="3 4">
    <name type="scientific">Anisodus acutangulus</name>
    <dbReference type="NCBI Taxonomy" id="402998"/>
    <lineage>
        <taxon>Eukaryota</taxon>
        <taxon>Viridiplantae</taxon>
        <taxon>Streptophyta</taxon>
        <taxon>Embryophyta</taxon>
        <taxon>Tracheophyta</taxon>
        <taxon>Spermatophyta</taxon>
        <taxon>Magnoliopsida</taxon>
        <taxon>eudicotyledons</taxon>
        <taxon>Gunneridae</taxon>
        <taxon>Pentapetalae</taxon>
        <taxon>asterids</taxon>
        <taxon>lamiids</taxon>
        <taxon>Solanales</taxon>
        <taxon>Solanaceae</taxon>
        <taxon>Solanoideae</taxon>
        <taxon>Hyoscyameae</taxon>
        <taxon>Anisodus</taxon>
    </lineage>
</organism>
<keyword evidence="4" id="KW-1185">Reference proteome</keyword>
<keyword evidence="1" id="KW-0812">Transmembrane</keyword>
<dbReference type="AlphaFoldDB" id="A0A9Q1MWU4"/>
<dbReference type="PANTHER" id="PTHR34960:SF5">
    <property type="entry name" value="TRANSMEMBRANE PROTEIN"/>
    <property type="match status" value="1"/>
</dbReference>
<feature type="domain" description="DUF7780" evidence="2">
    <location>
        <begin position="102"/>
        <end position="387"/>
    </location>
</feature>
<dbReference type="InterPro" id="IPR056682">
    <property type="entry name" value="DUF7780"/>
</dbReference>
<reference evidence="4" key="1">
    <citation type="journal article" date="2023" name="Proc. Natl. Acad. Sci. U.S.A.">
        <title>Genomic and structural basis for evolution of tropane alkaloid biosynthesis.</title>
        <authorList>
            <person name="Wanga Y.-J."/>
            <person name="Taina T."/>
            <person name="Yua J.-Y."/>
            <person name="Lia J."/>
            <person name="Xua B."/>
            <person name="Chenc J."/>
            <person name="D'Auriad J.C."/>
            <person name="Huanga J.-P."/>
            <person name="Huanga S.-X."/>
        </authorList>
    </citation>
    <scope>NUCLEOTIDE SEQUENCE [LARGE SCALE GENOMIC DNA]</scope>
    <source>
        <strain evidence="4">cv. KIB-2019</strain>
    </source>
</reference>
<evidence type="ECO:0000313" key="3">
    <source>
        <dbReference type="EMBL" id="KAJ8570397.1"/>
    </source>
</evidence>
<dbReference type="Pfam" id="PF25002">
    <property type="entry name" value="DUF7780"/>
    <property type="match status" value="1"/>
</dbReference>